<evidence type="ECO:0000256" key="1">
    <source>
        <dbReference type="SAM" id="Phobius"/>
    </source>
</evidence>
<feature type="transmembrane region" description="Helical" evidence="1">
    <location>
        <begin position="62"/>
        <end position="81"/>
    </location>
</feature>
<organism evidence="2 3">
    <name type="scientific">Ramlibacter rhizophilus</name>
    <dbReference type="NCBI Taxonomy" id="1781167"/>
    <lineage>
        <taxon>Bacteria</taxon>
        <taxon>Pseudomonadati</taxon>
        <taxon>Pseudomonadota</taxon>
        <taxon>Betaproteobacteria</taxon>
        <taxon>Burkholderiales</taxon>
        <taxon>Comamonadaceae</taxon>
        <taxon>Ramlibacter</taxon>
    </lineage>
</organism>
<feature type="transmembrane region" description="Helical" evidence="1">
    <location>
        <begin position="118"/>
        <end position="135"/>
    </location>
</feature>
<feature type="transmembrane region" description="Helical" evidence="1">
    <location>
        <begin position="87"/>
        <end position="106"/>
    </location>
</feature>
<dbReference type="RefSeq" id="WP_135286800.1">
    <property type="nucleotide sequence ID" value="NZ_SMLL01000008.1"/>
</dbReference>
<comment type="caution">
    <text evidence="2">The sequence shown here is derived from an EMBL/GenBank/DDBJ whole genome shotgun (WGS) entry which is preliminary data.</text>
</comment>
<reference evidence="2 3" key="1">
    <citation type="submission" date="2019-03" db="EMBL/GenBank/DDBJ databases">
        <title>Ramlibacter rhizophilus CCTCC AB2015357, whole genome shotgun sequence.</title>
        <authorList>
            <person name="Zhang X."/>
            <person name="Feng G."/>
            <person name="Zhu H."/>
        </authorList>
    </citation>
    <scope>NUCLEOTIDE SEQUENCE [LARGE SCALE GENOMIC DNA]</scope>
    <source>
        <strain evidence="2 3">CCTCC AB2015357</strain>
    </source>
</reference>
<dbReference type="Pfam" id="PF19540">
    <property type="entry name" value="DUF6064"/>
    <property type="match status" value="1"/>
</dbReference>
<accession>A0A4Z0BEH8</accession>
<dbReference type="AlphaFoldDB" id="A0A4Z0BEH8"/>
<evidence type="ECO:0000313" key="2">
    <source>
        <dbReference type="EMBL" id="TFY96789.1"/>
    </source>
</evidence>
<keyword evidence="1" id="KW-0812">Transmembrane</keyword>
<protein>
    <recommendedName>
        <fullName evidence="4">MFS transporter permease</fullName>
    </recommendedName>
</protein>
<sequence length="196" mass="21115">MSEWWTYRPSDFLMFSAGSYARLLERFQRDVWPLQLVLLGLGLVLLLALVRRPAPSARAGAWVLAGVWAWVGWGFYLARFAPINTAAPALAAACFLQAVLMAALAFATPRAGVPRHRAVGVLLAAAGLLAWPLLAPLTGRSLAQAEVFGLSPEPTALFTLGWLLAAPLRHRAWAAVIPLLVLGVGGLMLWLLYGPP</sequence>
<dbReference type="EMBL" id="SMLL01000008">
    <property type="protein sequence ID" value="TFY96789.1"/>
    <property type="molecule type" value="Genomic_DNA"/>
</dbReference>
<feature type="transmembrane region" description="Helical" evidence="1">
    <location>
        <begin position="172"/>
        <end position="193"/>
    </location>
</feature>
<gene>
    <name evidence="2" type="ORF">EZ242_19080</name>
</gene>
<proteinExistence type="predicted"/>
<dbReference type="OrthoDB" id="581693at2"/>
<keyword evidence="1" id="KW-1133">Transmembrane helix</keyword>
<dbReference type="Proteomes" id="UP000297564">
    <property type="component" value="Unassembled WGS sequence"/>
</dbReference>
<feature type="transmembrane region" description="Helical" evidence="1">
    <location>
        <begin position="32"/>
        <end position="50"/>
    </location>
</feature>
<evidence type="ECO:0000313" key="3">
    <source>
        <dbReference type="Proteomes" id="UP000297564"/>
    </source>
</evidence>
<keyword evidence="1" id="KW-0472">Membrane</keyword>
<keyword evidence="3" id="KW-1185">Reference proteome</keyword>
<name>A0A4Z0BEH8_9BURK</name>
<dbReference type="InterPro" id="IPR045708">
    <property type="entry name" value="DUF6064"/>
</dbReference>
<evidence type="ECO:0008006" key="4">
    <source>
        <dbReference type="Google" id="ProtNLM"/>
    </source>
</evidence>